<dbReference type="eggNOG" id="ENOG502QRID">
    <property type="taxonomic scope" value="Eukaryota"/>
</dbReference>
<dbReference type="PANTHER" id="PTHR33331:SF13">
    <property type="entry name" value="COILED-COIL DOMAIN CONTAINING 162"/>
    <property type="match status" value="1"/>
</dbReference>
<dbReference type="STRING" id="13735.ENSPSIP00000010003"/>
<reference evidence="2" key="2">
    <citation type="journal article" date="2013" name="Nat. Genet.">
        <title>The draft genomes of soft-shell turtle and green sea turtle yield insights into the development and evolution of the turtle-specific body plan.</title>
        <authorList>
            <person name="Wang Z."/>
            <person name="Pascual-Anaya J."/>
            <person name="Zadissa A."/>
            <person name="Li W."/>
            <person name="Niimura Y."/>
            <person name="Huang Z."/>
            <person name="Li C."/>
            <person name="White S."/>
            <person name="Xiong Z."/>
            <person name="Fang D."/>
            <person name="Wang B."/>
            <person name="Ming Y."/>
            <person name="Chen Y."/>
            <person name="Zheng Y."/>
            <person name="Kuraku S."/>
            <person name="Pignatelli M."/>
            <person name="Herrero J."/>
            <person name="Beal K."/>
            <person name="Nozawa M."/>
            <person name="Li Q."/>
            <person name="Wang J."/>
            <person name="Zhang H."/>
            <person name="Yu L."/>
            <person name="Shigenobu S."/>
            <person name="Wang J."/>
            <person name="Liu J."/>
            <person name="Flicek P."/>
            <person name="Searle S."/>
            <person name="Wang J."/>
            <person name="Kuratani S."/>
            <person name="Yin Y."/>
            <person name="Aken B."/>
            <person name="Zhang G."/>
            <person name="Irie N."/>
        </authorList>
    </citation>
    <scope>NUCLEOTIDE SEQUENCE [LARGE SCALE GENOMIC DNA]</scope>
    <source>
        <strain evidence="2">Daiwa-1</strain>
    </source>
</reference>
<reference evidence="2" key="1">
    <citation type="submission" date="2011-10" db="EMBL/GenBank/DDBJ databases">
        <authorList>
            <consortium name="Soft-shell Turtle Genome Consortium"/>
        </authorList>
    </citation>
    <scope>NUCLEOTIDE SEQUENCE [LARGE SCALE GENOMIC DNA]</scope>
    <source>
        <strain evidence="2">Daiwa-1</strain>
    </source>
</reference>
<dbReference type="EMBL" id="AGCU01087788">
    <property type="status" value="NOT_ANNOTATED_CDS"/>
    <property type="molecule type" value="Genomic_DNA"/>
</dbReference>
<dbReference type="AlphaFoldDB" id="K7FPP3"/>
<dbReference type="GeneTree" id="ENSGT00940000163170"/>
<protein>
    <recommendedName>
        <fullName evidence="3">Coiled-coil domain containing 162</fullName>
    </recommendedName>
</protein>
<evidence type="ECO:0000313" key="1">
    <source>
        <dbReference type="Ensembl" id="ENSPSIP00000010003.1"/>
    </source>
</evidence>
<dbReference type="Ensembl" id="ENSPSIT00000010054.1">
    <property type="protein sequence ID" value="ENSPSIP00000010003.1"/>
    <property type="gene ID" value="ENSPSIG00000008985.1"/>
</dbReference>
<reference evidence="1" key="4">
    <citation type="submission" date="2025-09" db="UniProtKB">
        <authorList>
            <consortium name="Ensembl"/>
        </authorList>
    </citation>
    <scope>IDENTIFICATION</scope>
</reference>
<name>K7FPP3_PELSI</name>
<dbReference type="EMBL" id="AGCU01087787">
    <property type="status" value="NOT_ANNOTATED_CDS"/>
    <property type="molecule type" value="Genomic_DNA"/>
</dbReference>
<proteinExistence type="predicted"/>
<reference evidence="1" key="3">
    <citation type="submission" date="2025-08" db="UniProtKB">
        <authorList>
            <consortium name="Ensembl"/>
        </authorList>
    </citation>
    <scope>IDENTIFICATION</scope>
</reference>
<evidence type="ECO:0008006" key="3">
    <source>
        <dbReference type="Google" id="ProtNLM"/>
    </source>
</evidence>
<organism evidence="1 2">
    <name type="scientific">Pelodiscus sinensis</name>
    <name type="common">Chinese softshell turtle</name>
    <name type="synonym">Trionyx sinensis</name>
    <dbReference type="NCBI Taxonomy" id="13735"/>
    <lineage>
        <taxon>Eukaryota</taxon>
        <taxon>Metazoa</taxon>
        <taxon>Chordata</taxon>
        <taxon>Craniata</taxon>
        <taxon>Vertebrata</taxon>
        <taxon>Euteleostomi</taxon>
        <taxon>Archelosauria</taxon>
        <taxon>Testudinata</taxon>
        <taxon>Testudines</taxon>
        <taxon>Cryptodira</taxon>
        <taxon>Trionychia</taxon>
        <taxon>Trionychidae</taxon>
        <taxon>Pelodiscus</taxon>
    </lineage>
</organism>
<keyword evidence="2" id="KW-1185">Reference proteome</keyword>
<dbReference type="HOGENOM" id="CLU_007479_0_0_1"/>
<dbReference type="EMBL" id="AGCU01087789">
    <property type="status" value="NOT_ANNOTATED_CDS"/>
    <property type="molecule type" value="Genomic_DNA"/>
</dbReference>
<dbReference type="InterPro" id="IPR040401">
    <property type="entry name" value="CCDC162"/>
</dbReference>
<evidence type="ECO:0000313" key="2">
    <source>
        <dbReference type="Proteomes" id="UP000007267"/>
    </source>
</evidence>
<dbReference type="PANTHER" id="PTHR33331">
    <property type="entry name" value="COILED-COIL DOMAIN-CONTAINING PROTEIN 162"/>
    <property type="match status" value="1"/>
</dbReference>
<dbReference type="Proteomes" id="UP000007267">
    <property type="component" value="Unassembled WGS sequence"/>
</dbReference>
<accession>K7FPP3</accession>
<dbReference type="OMA" id="FPFRADW"/>
<sequence length="827" mass="95149">MFKMLPEKAAYRALRQSLQIVASLHDIVSYLFSFAQLGNSQNCFDSLNPEPLTADWGGNERIETELQELQKMIDSLQNPLDPNKVAQLLIIQREVTFLQFDAAVRHLLREAYLSSGNSLAYQRVTDSMHHGLPPLSNSAGRSVFASQLRLPQPLDPCSPMTLVLFPWRTFLIDGGLFPVTISNLNTINYNMQLCLCRLSDEDRRVAHGELIGMQLLMEDILQSSYGGIAEDHAEWQTAFAKKKQNLAEMDESHASGSESSRKTCKALPKLHDPITSHAVLRSFLVTWKQLEILKAEWGRLKLKVEDINTLSLYKQFAELYGTDTLYPAMRAITRHRGTEDEFEGLVTSSQSVLPPKGASEMEINTLQLQKLLESLEIHMIHDVQKKITLEMSLVTSERARAGTSLPTELWKHRVMQERFSVVRPQVVETFVQKLMENYQESDVEITFKKSHLQKCLTALGCDIMARERSNFETYSMFYENLLQQEHQLLYQKEQELHVVEEGGRQNDVNLSQIAELSHEMIMEITALRARLTNVEKENICLKEGIRKEVQDEYETLVQNLFVTCLNLKGKLDGYRLNMSQQVFQIINEVKKEGIDKMINLKKKSGSTKGDDELKEHLSKQDQLQALQDENGRLGELVYKLKALSCWRQTLLKAQLHGKLRNAEKPSSLGLKHPPTLEQYLSQMSPALLHMKLLHIFSQETESHSQSREILSRHHLKKHLLWEVECRLTQEARSRQQLDVIKAANIEKMMENMGQKEQRLRCLTEDAEKSSKIVQLQQKRIKKEMRQIKSQLIQERRLKLDAFQRVDELQCQIYDLEAVTSQRNSSTG</sequence>